<dbReference type="GeneID" id="92178501"/>
<dbReference type="Proteomes" id="UP001388673">
    <property type="component" value="Unassembled WGS sequence"/>
</dbReference>
<dbReference type="AlphaFoldDB" id="A0AAW0Z5U5"/>
<sequence length="97" mass="10705">MFARTLLRSTATSMPMARTMMARKASTVAQPAAHVGPVRAFFNDVPVPVDAYPLIGIVVIMCSGATYMLGKHIWEDNDHLRWTPHHGGVKFQVPSNQ</sequence>
<reference evidence="1 2" key="1">
    <citation type="journal article" date="2024" name="bioRxiv">
        <title>Comparative genomics of Cryptococcus and Kwoniella reveals pathogenesis evolution and contrasting karyotype dynamics via intercentromeric recombination or chromosome fusion.</title>
        <authorList>
            <person name="Coelho M.A."/>
            <person name="David-Palma M."/>
            <person name="Shea T."/>
            <person name="Bowers K."/>
            <person name="McGinley-Smith S."/>
            <person name="Mohammad A.W."/>
            <person name="Gnirke A."/>
            <person name="Yurkov A.M."/>
            <person name="Nowrousian M."/>
            <person name="Sun S."/>
            <person name="Cuomo C.A."/>
            <person name="Heitman J."/>
        </authorList>
    </citation>
    <scope>NUCLEOTIDE SEQUENCE [LARGE SCALE GENOMIC DNA]</scope>
    <source>
        <strain evidence="1 2">CBS 13917</strain>
    </source>
</reference>
<dbReference type="RefSeq" id="XP_066805570.1">
    <property type="nucleotide sequence ID" value="XM_066944369.1"/>
</dbReference>
<evidence type="ECO:0000313" key="2">
    <source>
        <dbReference type="Proteomes" id="UP001388673"/>
    </source>
</evidence>
<gene>
    <name evidence="1" type="ORF">IAR55_001242</name>
</gene>
<name>A0AAW0Z5U5_9TREE</name>
<keyword evidence="2" id="KW-1185">Reference proteome</keyword>
<dbReference type="EMBL" id="JBCAWK010000002">
    <property type="protein sequence ID" value="KAK8866091.1"/>
    <property type="molecule type" value="Genomic_DNA"/>
</dbReference>
<protein>
    <submittedName>
        <fullName evidence="1">Uncharacterized protein</fullName>
    </submittedName>
</protein>
<evidence type="ECO:0000313" key="1">
    <source>
        <dbReference type="EMBL" id="KAK8866091.1"/>
    </source>
</evidence>
<accession>A0AAW0Z5U5</accession>
<dbReference type="KEGG" id="kne:92178501"/>
<organism evidence="1 2">
    <name type="scientific">Kwoniella newhampshirensis</name>
    <dbReference type="NCBI Taxonomy" id="1651941"/>
    <lineage>
        <taxon>Eukaryota</taxon>
        <taxon>Fungi</taxon>
        <taxon>Dikarya</taxon>
        <taxon>Basidiomycota</taxon>
        <taxon>Agaricomycotina</taxon>
        <taxon>Tremellomycetes</taxon>
        <taxon>Tremellales</taxon>
        <taxon>Cryptococcaceae</taxon>
        <taxon>Kwoniella</taxon>
    </lineage>
</organism>
<comment type="caution">
    <text evidence="1">The sequence shown here is derived from an EMBL/GenBank/DDBJ whole genome shotgun (WGS) entry which is preliminary data.</text>
</comment>
<proteinExistence type="predicted"/>